<dbReference type="PANTHER" id="PTHR30522:SF0">
    <property type="entry name" value="NUCLEOSIDE TRIPHOSPHATE PYROPHOSPHOHYDROLASE"/>
    <property type="match status" value="1"/>
</dbReference>
<gene>
    <name evidence="2" type="ORF">DSCOOX_10100</name>
</gene>
<keyword evidence="3" id="KW-1185">Reference proteome</keyword>
<dbReference type="InterPro" id="IPR048015">
    <property type="entry name" value="NTP-PPase_MazG-like_N"/>
</dbReference>
<sequence>MANSLTPPPSLTPIHRIVELIQTLMGEQGCPWDKKQTPETISRYLIEEVYELVDAVISKDVSAIREETGDVLFQLFFMIHLFNATGAFSIEDVVQTNIEKMVRRHPHVFGHGSADTPEKVSENWERIKREEKGPSRFHSVLESIPQGMPAILRAAMVSERAAKTGFDWDDIHGVMAKAVEEWEEFSKEINVDSDSFEKDNAAVEFGDILFTLVNVARFAHIHPETALVRSIQKFETRFRYMEMEAAKTGRDINDLTFQEMHRLWDEAKAKVG</sequence>
<evidence type="ECO:0000313" key="3">
    <source>
        <dbReference type="Proteomes" id="UP000422108"/>
    </source>
</evidence>
<feature type="domain" description="NTP pyrophosphohydrolase MazG-like" evidence="1">
    <location>
        <begin position="36"/>
        <end position="109"/>
    </location>
</feature>
<dbReference type="GO" id="GO:0006203">
    <property type="term" value="P:dGTP catabolic process"/>
    <property type="evidence" value="ECO:0007669"/>
    <property type="project" value="TreeGrafter"/>
</dbReference>
<dbReference type="InterPro" id="IPR004518">
    <property type="entry name" value="MazG-like_dom"/>
</dbReference>
<dbReference type="FunFam" id="1.10.287.1080:FF:000001">
    <property type="entry name" value="Nucleoside triphosphate pyrophosphohydrolase"/>
    <property type="match status" value="1"/>
</dbReference>
<dbReference type="RefSeq" id="WP_231716938.1">
    <property type="nucleotide sequence ID" value="NZ_AP021879.1"/>
</dbReference>
<dbReference type="GO" id="GO:0046061">
    <property type="term" value="P:dATP catabolic process"/>
    <property type="evidence" value="ECO:0007669"/>
    <property type="project" value="TreeGrafter"/>
</dbReference>
<organism evidence="2 3">
    <name type="scientific">Desulfosarcina ovata subsp. ovata</name>
    <dbReference type="NCBI Taxonomy" id="2752305"/>
    <lineage>
        <taxon>Bacteria</taxon>
        <taxon>Pseudomonadati</taxon>
        <taxon>Thermodesulfobacteriota</taxon>
        <taxon>Desulfobacteria</taxon>
        <taxon>Desulfobacterales</taxon>
        <taxon>Desulfosarcinaceae</taxon>
        <taxon>Desulfosarcina</taxon>
    </lineage>
</organism>
<dbReference type="CDD" id="cd11529">
    <property type="entry name" value="NTP-PPase_MazG_Cterm"/>
    <property type="match status" value="1"/>
</dbReference>
<dbReference type="InterPro" id="IPR011551">
    <property type="entry name" value="NTP_PyrPHydrolase_MazG"/>
</dbReference>
<dbReference type="Pfam" id="PF03819">
    <property type="entry name" value="MazG"/>
    <property type="match status" value="2"/>
</dbReference>
<dbReference type="NCBIfam" id="TIGR00444">
    <property type="entry name" value="mazG"/>
    <property type="match status" value="1"/>
</dbReference>
<dbReference type="GO" id="GO:0047429">
    <property type="term" value="F:nucleoside triphosphate diphosphatase activity"/>
    <property type="evidence" value="ECO:0007669"/>
    <property type="project" value="InterPro"/>
</dbReference>
<dbReference type="Gene3D" id="1.10.287.1080">
    <property type="entry name" value="MazG-like"/>
    <property type="match status" value="2"/>
</dbReference>
<dbReference type="InterPro" id="IPR048011">
    <property type="entry name" value="NTP-PPase_MazG-like_C"/>
</dbReference>
<evidence type="ECO:0000313" key="2">
    <source>
        <dbReference type="EMBL" id="BBO87830.1"/>
    </source>
</evidence>
<dbReference type="GO" id="GO:0046047">
    <property type="term" value="P:TTP catabolic process"/>
    <property type="evidence" value="ECO:0007669"/>
    <property type="project" value="TreeGrafter"/>
</dbReference>
<reference evidence="2 3" key="1">
    <citation type="submission" date="2019-11" db="EMBL/GenBank/DDBJ databases">
        <title>Comparative genomics of hydrocarbon-degrading Desulfosarcina strains.</title>
        <authorList>
            <person name="Watanabe M."/>
            <person name="Kojima H."/>
            <person name="Fukui M."/>
        </authorList>
    </citation>
    <scope>NUCLEOTIDE SEQUENCE [LARGE SCALE GENOMIC DNA]</scope>
    <source>
        <strain evidence="3">oXyS1</strain>
    </source>
</reference>
<feature type="domain" description="NTP pyrophosphohydrolase MazG-like" evidence="1">
    <location>
        <begin position="174"/>
        <end position="237"/>
    </location>
</feature>
<dbReference type="GO" id="GO:0046076">
    <property type="term" value="P:dTTP catabolic process"/>
    <property type="evidence" value="ECO:0007669"/>
    <property type="project" value="TreeGrafter"/>
</dbReference>
<name>A0A5K8A6P9_9BACT</name>
<dbReference type="EMBL" id="AP021879">
    <property type="protein sequence ID" value="BBO87830.1"/>
    <property type="molecule type" value="Genomic_DNA"/>
</dbReference>
<proteinExistence type="predicted"/>
<dbReference type="Proteomes" id="UP000422108">
    <property type="component" value="Chromosome"/>
</dbReference>
<dbReference type="GO" id="GO:0046052">
    <property type="term" value="P:UTP catabolic process"/>
    <property type="evidence" value="ECO:0007669"/>
    <property type="project" value="TreeGrafter"/>
</dbReference>
<dbReference type="PANTHER" id="PTHR30522">
    <property type="entry name" value="NUCLEOSIDE TRIPHOSPHATE PYROPHOSPHOHYDROLASE"/>
    <property type="match status" value="1"/>
</dbReference>
<protein>
    <recommendedName>
        <fullName evidence="1">NTP pyrophosphohydrolase MazG-like domain-containing protein</fullName>
    </recommendedName>
</protein>
<dbReference type="GO" id="GO:0046081">
    <property type="term" value="P:dUTP catabolic process"/>
    <property type="evidence" value="ECO:0007669"/>
    <property type="project" value="TreeGrafter"/>
</dbReference>
<dbReference type="GO" id="GO:0006950">
    <property type="term" value="P:response to stress"/>
    <property type="evidence" value="ECO:0007669"/>
    <property type="project" value="UniProtKB-ARBA"/>
</dbReference>
<evidence type="ECO:0000259" key="1">
    <source>
        <dbReference type="Pfam" id="PF03819"/>
    </source>
</evidence>
<dbReference type="SUPFAM" id="SSF101386">
    <property type="entry name" value="all-alpha NTP pyrophosphatases"/>
    <property type="match status" value="2"/>
</dbReference>
<dbReference type="AlphaFoldDB" id="A0A5K8A6P9"/>
<dbReference type="CDD" id="cd11528">
    <property type="entry name" value="NTP-PPase_MazG_Nterm"/>
    <property type="match status" value="1"/>
</dbReference>
<accession>A0A5K8A6P9</accession>
<dbReference type="NCBIfam" id="NF007113">
    <property type="entry name" value="PRK09562.1"/>
    <property type="match status" value="1"/>
</dbReference>